<reference evidence="1 2" key="1">
    <citation type="submission" date="2016-10" db="EMBL/GenBank/DDBJ databases">
        <authorList>
            <person name="de Groot N.N."/>
        </authorList>
    </citation>
    <scope>NUCLEOTIDE SEQUENCE [LARGE SCALE GENOMIC DNA]</scope>
    <source>
        <strain evidence="1 2">DSM 19803</strain>
    </source>
</reference>
<protein>
    <submittedName>
        <fullName evidence="1">Uncharacterized protein</fullName>
    </submittedName>
</protein>
<accession>A0A1G7TTU1</accession>
<evidence type="ECO:0000313" key="2">
    <source>
        <dbReference type="Proteomes" id="UP000199296"/>
    </source>
</evidence>
<organism evidence="1 2">
    <name type="scientific">Psychroflexus sediminis</name>
    <dbReference type="NCBI Taxonomy" id="470826"/>
    <lineage>
        <taxon>Bacteria</taxon>
        <taxon>Pseudomonadati</taxon>
        <taxon>Bacteroidota</taxon>
        <taxon>Flavobacteriia</taxon>
        <taxon>Flavobacteriales</taxon>
        <taxon>Flavobacteriaceae</taxon>
        <taxon>Psychroflexus</taxon>
    </lineage>
</organism>
<dbReference type="OrthoDB" id="676347at2"/>
<proteinExistence type="predicted"/>
<dbReference type="STRING" id="470826.SAMN04488027_10146"/>
<dbReference type="Proteomes" id="UP000199296">
    <property type="component" value="Unassembled WGS sequence"/>
</dbReference>
<dbReference type="AlphaFoldDB" id="A0A1G7TTU1"/>
<sequence length="136" mass="15370">MKSIKFTLLAALIFILNSCSETYEFPVSKVTPAADIIAEIKEQQDPNYLVSLEAKNLAAPERLEKPKKNYVIWVMSKKGTLRNVGHFNQENAVKSTYTASFPYQPMEILITAEDEEGGCFPDGIEISRLNLRKNKK</sequence>
<evidence type="ECO:0000313" key="1">
    <source>
        <dbReference type="EMBL" id="SDG38591.1"/>
    </source>
</evidence>
<dbReference type="RefSeq" id="WP_093364058.1">
    <property type="nucleotide sequence ID" value="NZ_FNCW01000001.1"/>
</dbReference>
<dbReference type="EMBL" id="FNCW01000001">
    <property type="protein sequence ID" value="SDG38591.1"/>
    <property type="molecule type" value="Genomic_DNA"/>
</dbReference>
<name>A0A1G7TTU1_9FLAO</name>
<gene>
    <name evidence="1" type="ORF">SAMN04488027_10146</name>
</gene>
<keyword evidence="2" id="KW-1185">Reference proteome</keyword>